<feature type="domain" description="tRNA(Ile)-lysidine synthase substrate-binding" evidence="9">
    <location>
        <begin position="247"/>
        <end position="310"/>
    </location>
</feature>
<dbReference type="SUPFAM" id="SSF52402">
    <property type="entry name" value="Adenine nucleotide alpha hydrolases-like"/>
    <property type="match status" value="1"/>
</dbReference>
<dbReference type="KEGG" id="lins:G7067_13660"/>
<dbReference type="Pfam" id="PF09179">
    <property type="entry name" value="TilS"/>
    <property type="match status" value="1"/>
</dbReference>
<comment type="function">
    <text evidence="7">Ligates lysine onto the cytidine present at position 34 of the AUA codon-specific tRNA(Ile) that contains the anticodon CAU, in an ATP-dependent manner. Cytidine is converted to lysidine, thus changing the amino acid specificity of the tRNA from methionine to isoleucine.</text>
</comment>
<keyword evidence="2 7" id="KW-0436">Ligase</keyword>
<keyword evidence="4 7" id="KW-0547">Nucleotide-binding</keyword>
<feature type="domain" description="tRNA(Ile)-lysidine/2-thiocytidine synthase N-terminal" evidence="8">
    <location>
        <begin position="19"/>
        <end position="193"/>
    </location>
</feature>
<sequence>MAHDRAEVQDPAAGRPLALVALSGGADSLALAAALAFEAPKADWRAGAVIVDHGLQQGSAEVAERAAEQARLLGLDPVVIRGVQVDAGAEGPEAAARDARYAALCAIAADTRAATILTAHTRDDQAEQVLLGIARGSGSRSLAGIPPVRGVIRRPFLGISRSDTEAACAAQGLQPWNDPQNQDLQFARVRVRQRIMPLFEAELGPGIAGALARTAEQAREDAEAFDTMVDEQIEEIVEPAEAGIAVSVAALHANPAAIRHRLIRRVAAAEFGSELSREHTMSIAALVTDWRGQGAVFVPGIRVTRSGGRIIFSRQIGSPRA</sequence>
<proteinExistence type="inferred from homology"/>
<keyword evidence="1 7" id="KW-0963">Cytoplasm</keyword>
<dbReference type="Proteomes" id="UP000501387">
    <property type="component" value="Chromosome"/>
</dbReference>
<evidence type="ECO:0000256" key="2">
    <source>
        <dbReference type="ARBA" id="ARBA00022598"/>
    </source>
</evidence>
<comment type="domain">
    <text evidence="7">The N-terminal region contains the highly conserved SGGXDS motif, predicted to be a P-loop motif involved in ATP binding.</text>
</comment>
<accession>A0A6G8FMC3</accession>
<dbReference type="Gene3D" id="3.40.50.620">
    <property type="entry name" value="HUPs"/>
    <property type="match status" value="1"/>
</dbReference>
<protein>
    <recommendedName>
        <fullName evidence="7">tRNA(Ile)-lysidine synthase</fullName>
        <ecNumber evidence="7">6.3.4.19</ecNumber>
    </recommendedName>
    <alternativeName>
        <fullName evidence="7">tRNA(Ile)-2-lysyl-cytidine synthase</fullName>
    </alternativeName>
    <alternativeName>
        <fullName evidence="7">tRNA(Ile)-lysidine synthetase</fullName>
    </alternativeName>
</protein>
<dbReference type="EC" id="6.3.4.19" evidence="7"/>
<name>A0A6G8FMC3_9MICO</name>
<comment type="catalytic activity">
    <reaction evidence="6 7">
        <text>cytidine(34) in tRNA(Ile2) + L-lysine + ATP = lysidine(34) in tRNA(Ile2) + AMP + diphosphate + H(+)</text>
        <dbReference type="Rhea" id="RHEA:43744"/>
        <dbReference type="Rhea" id="RHEA-COMP:10625"/>
        <dbReference type="Rhea" id="RHEA-COMP:10670"/>
        <dbReference type="ChEBI" id="CHEBI:15378"/>
        <dbReference type="ChEBI" id="CHEBI:30616"/>
        <dbReference type="ChEBI" id="CHEBI:32551"/>
        <dbReference type="ChEBI" id="CHEBI:33019"/>
        <dbReference type="ChEBI" id="CHEBI:82748"/>
        <dbReference type="ChEBI" id="CHEBI:83665"/>
        <dbReference type="ChEBI" id="CHEBI:456215"/>
        <dbReference type="EC" id="6.3.4.19"/>
    </reaction>
</comment>
<dbReference type="PANTHER" id="PTHR43033">
    <property type="entry name" value="TRNA(ILE)-LYSIDINE SYNTHASE-RELATED"/>
    <property type="match status" value="1"/>
</dbReference>
<dbReference type="PANTHER" id="PTHR43033:SF1">
    <property type="entry name" value="TRNA(ILE)-LYSIDINE SYNTHASE-RELATED"/>
    <property type="match status" value="1"/>
</dbReference>
<dbReference type="InterPro" id="IPR012795">
    <property type="entry name" value="tRNA_Ile_lys_synt_N"/>
</dbReference>
<evidence type="ECO:0000256" key="4">
    <source>
        <dbReference type="ARBA" id="ARBA00022741"/>
    </source>
</evidence>
<dbReference type="InterPro" id="IPR014729">
    <property type="entry name" value="Rossmann-like_a/b/a_fold"/>
</dbReference>
<dbReference type="NCBIfam" id="TIGR02432">
    <property type="entry name" value="lysidine_TilS_N"/>
    <property type="match status" value="1"/>
</dbReference>
<dbReference type="GO" id="GO:0005524">
    <property type="term" value="F:ATP binding"/>
    <property type="evidence" value="ECO:0007669"/>
    <property type="project" value="UniProtKB-UniRule"/>
</dbReference>
<comment type="subcellular location">
    <subcellularLocation>
        <location evidence="7">Cytoplasm</location>
    </subcellularLocation>
</comment>
<dbReference type="InterPro" id="IPR015262">
    <property type="entry name" value="tRNA_Ile_lys_synt_subst-bd"/>
</dbReference>
<evidence type="ECO:0000256" key="5">
    <source>
        <dbReference type="ARBA" id="ARBA00022840"/>
    </source>
</evidence>
<feature type="binding site" evidence="7">
    <location>
        <begin position="23"/>
        <end position="28"/>
    </location>
    <ligand>
        <name>ATP</name>
        <dbReference type="ChEBI" id="CHEBI:30616"/>
    </ligand>
</feature>
<reference evidence="10 11" key="1">
    <citation type="submission" date="2020-03" db="EMBL/GenBank/DDBJ databases">
        <title>Leucobacter sp. nov., isolated from beetles.</title>
        <authorList>
            <person name="Hyun D.-W."/>
            <person name="Bae J.-W."/>
        </authorList>
    </citation>
    <scope>NUCLEOTIDE SEQUENCE [LARGE SCALE GENOMIC DNA]</scope>
    <source>
        <strain evidence="10 11">HDW9B</strain>
    </source>
</reference>
<evidence type="ECO:0000256" key="7">
    <source>
        <dbReference type="HAMAP-Rule" id="MF_01161"/>
    </source>
</evidence>
<dbReference type="Gene3D" id="1.20.59.20">
    <property type="match status" value="1"/>
</dbReference>
<keyword evidence="3 7" id="KW-0819">tRNA processing</keyword>
<evidence type="ECO:0000259" key="9">
    <source>
        <dbReference type="Pfam" id="PF09179"/>
    </source>
</evidence>
<dbReference type="GO" id="GO:0006400">
    <property type="term" value="P:tRNA modification"/>
    <property type="evidence" value="ECO:0007669"/>
    <property type="project" value="UniProtKB-UniRule"/>
</dbReference>
<evidence type="ECO:0000313" key="10">
    <source>
        <dbReference type="EMBL" id="QIM17485.1"/>
    </source>
</evidence>
<gene>
    <name evidence="7 10" type="primary">tilS</name>
    <name evidence="10" type="ORF">G7067_13660</name>
</gene>
<evidence type="ECO:0000256" key="3">
    <source>
        <dbReference type="ARBA" id="ARBA00022694"/>
    </source>
</evidence>
<comment type="similarity">
    <text evidence="7">Belongs to the tRNA(Ile)-lysidine synthase family.</text>
</comment>
<dbReference type="InterPro" id="IPR012094">
    <property type="entry name" value="tRNA_Ile_lys_synt"/>
</dbReference>
<dbReference type="AlphaFoldDB" id="A0A6G8FMC3"/>
<dbReference type="GO" id="GO:0005737">
    <property type="term" value="C:cytoplasm"/>
    <property type="evidence" value="ECO:0007669"/>
    <property type="project" value="UniProtKB-SubCell"/>
</dbReference>
<evidence type="ECO:0000313" key="11">
    <source>
        <dbReference type="Proteomes" id="UP000501387"/>
    </source>
</evidence>
<dbReference type="HAMAP" id="MF_01161">
    <property type="entry name" value="tRNA_Ile_lys_synt"/>
    <property type="match status" value="1"/>
</dbReference>
<dbReference type="GO" id="GO:0032267">
    <property type="term" value="F:tRNA(Ile)-lysidine synthase activity"/>
    <property type="evidence" value="ECO:0007669"/>
    <property type="project" value="UniProtKB-EC"/>
</dbReference>
<dbReference type="SUPFAM" id="SSF82829">
    <property type="entry name" value="MesJ substrate recognition domain-like"/>
    <property type="match status" value="1"/>
</dbReference>
<keyword evidence="5 7" id="KW-0067">ATP-binding</keyword>
<evidence type="ECO:0000256" key="1">
    <source>
        <dbReference type="ARBA" id="ARBA00022490"/>
    </source>
</evidence>
<organism evidence="10 11">
    <name type="scientific">Leucobacter insecticola</name>
    <dbReference type="NCBI Taxonomy" id="2714934"/>
    <lineage>
        <taxon>Bacteria</taxon>
        <taxon>Bacillati</taxon>
        <taxon>Actinomycetota</taxon>
        <taxon>Actinomycetes</taxon>
        <taxon>Micrococcales</taxon>
        <taxon>Microbacteriaceae</taxon>
        <taxon>Leucobacter</taxon>
    </lineage>
</organism>
<keyword evidence="11" id="KW-1185">Reference proteome</keyword>
<evidence type="ECO:0000259" key="8">
    <source>
        <dbReference type="Pfam" id="PF01171"/>
    </source>
</evidence>
<dbReference type="EMBL" id="CP049934">
    <property type="protein sequence ID" value="QIM17485.1"/>
    <property type="molecule type" value="Genomic_DNA"/>
</dbReference>
<dbReference type="InterPro" id="IPR011063">
    <property type="entry name" value="TilS/TtcA_N"/>
</dbReference>
<evidence type="ECO:0000256" key="6">
    <source>
        <dbReference type="ARBA" id="ARBA00048539"/>
    </source>
</evidence>
<dbReference type="CDD" id="cd01992">
    <property type="entry name" value="TilS_N"/>
    <property type="match status" value="1"/>
</dbReference>
<dbReference type="Pfam" id="PF01171">
    <property type="entry name" value="ATP_bind_3"/>
    <property type="match status" value="1"/>
</dbReference>